<evidence type="ECO:0000313" key="2">
    <source>
        <dbReference type="EMBL" id="WQQ26576.1"/>
    </source>
</evidence>
<name>A0ABZ0ZQF3_9ACTN</name>
<dbReference type="EMBL" id="CP141059">
    <property type="protein sequence ID" value="WQQ26576.1"/>
    <property type="molecule type" value="Genomic_DNA"/>
</dbReference>
<keyword evidence="3" id="KW-1185">Reference proteome</keyword>
<organism evidence="2 3">
    <name type="scientific">Nocardioides bizhenqiangii</name>
    <dbReference type="NCBI Taxonomy" id="3095076"/>
    <lineage>
        <taxon>Bacteria</taxon>
        <taxon>Bacillati</taxon>
        <taxon>Actinomycetota</taxon>
        <taxon>Actinomycetes</taxon>
        <taxon>Propionibacteriales</taxon>
        <taxon>Nocardioidaceae</taxon>
        <taxon>Nocardioides</taxon>
    </lineage>
</organism>
<reference evidence="3" key="1">
    <citation type="submission" date="2023-12" db="EMBL/GenBank/DDBJ databases">
        <title>Novel species in genus Nocardioides.</title>
        <authorList>
            <person name="Zhou H."/>
        </authorList>
    </citation>
    <scope>NUCLEOTIDE SEQUENCE [LARGE SCALE GENOMIC DNA]</scope>
    <source>
        <strain evidence="3">HM61</strain>
    </source>
</reference>
<proteinExistence type="predicted"/>
<sequence length="237" mass="24759">MTITAPHPRPPVPQPVRAPRRSARRVVALVLGLFLLIGAAGSLATAGVLSWFDDDRRDGDYLTTDETSLDTGGHALAVKEVDLNGLSGDWILGRARLRATSADPDTSVFIGIARADDAKAYLRGVAYTTVEDVDDQETTNTDHIGGAPASTPADADIWIAQTSGPGTQSVTWTPRNGNWTAVIMNADATSGVAVQADVGATVPVFGWVTCALWITGATLGLAELALVGGGLLSRRRS</sequence>
<keyword evidence="1" id="KW-0812">Transmembrane</keyword>
<accession>A0ABZ0ZQF3</accession>
<keyword evidence="1" id="KW-0472">Membrane</keyword>
<feature type="transmembrane region" description="Helical" evidence="1">
    <location>
        <begin position="26"/>
        <end position="52"/>
    </location>
</feature>
<dbReference type="Proteomes" id="UP001327225">
    <property type="component" value="Chromosome"/>
</dbReference>
<dbReference type="RefSeq" id="WP_322937456.1">
    <property type="nucleotide sequence ID" value="NZ_CP141059.1"/>
</dbReference>
<evidence type="ECO:0000313" key="3">
    <source>
        <dbReference type="Proteomes" id="UP001327225"/>
    </source>
</evidence>
<gene>
    <name evidence="2" type="ORF">SHK19_21800</name>
</gene>
<feature type="transmembrane region" description="Helical" evidence="1">
    <location>
        <begin position="204"/>
        <end position="232"/>
    </location>
</feature>
<protein>
    <submittedName>
        <fullName evidence="2">Uncharacterized protein</fullName>
    </submittedName>
</protein>
<keyword evidence="1" id="KW-1133">Transmembrane helix</keyword>
<evidence type="ECO:0000256" key="1">
    <source>
        <dbReference type="SAM" id="Phobius"/>
    </source>
</evidence>